<dbReference type="GO" id="GO:0003677">
    <property type="term" value="F:DNA binding"/>
    <property type="evidence" value="ECO:0007669"/>
    <property type="project" value="InterPro"/>
</dbReference>
<feature type="domain" description="HTH cro/C1-type" evidence="1">
    <location>
        <begin position="34"/>
        <end position="85"/>
    </location>
</feature>
<sequence>MSLDSIIQKIIAKRPSFKKIYLDHDVHVEVSNLITAARIHGGFSQKDLAKLIKTQQPSIARLESGKFLPNVGFLDKIAKALGTYLIIKFGFMDKADTVTQNVLPESTVTESVVGTGVAYTKRYSNLTVDDLINGHSILKLKAIKK</sequence>
<protein>
    <recommendedName>
        <fullName evidence="1">HTH cro/C1-type domain-containing protein</fullName>
    </recommendedName>
</protein>
<dbReference type="CDD" id="cd00093">
    <property type="entry name" value="HTH_XRE"/>
    <property type="match status" value="1"/>
</dbReference>
<dbReference type="Proteomes" id="UP000177171">
    <property type="component" value="Unassembled WGS sequence"/>
</dbReference>
<dbReference type="InterPro" id="IPR001387">
    <property type="entry name" value="Cro/C1-type_HTH"/>
</dbReference>
<dbReference type="AlphaFoldDB" id="A0A1G2LNS5"/>
<organism evidence="2 3">
    <name type="scientific">Candidatus Sungbacteria bacterium RIFCSPLOWO2_12_FULL_41_11</name>
    <dbReference type="NCBI Taxonomy" id="1802286"/>
    <lineage>
        <taxon>Bacteria</taxon>
        <taxon>Candidatus Sungiibacteriota</taxon>
    </lineage>
</organism>
<dbReference type="SMART" id="SM00530">
    <property type="entry name" value="HTH_XRE"/>
    <property type="match status" value="1"/>
</dbReference>
<dbReference type="PROSITE" id="PS50943">
    <property type="entry name" value="HTH_CROC1"/>
    <property type="match status" value="1"/>
</dbReference>
<dbReference type="Pfam" id="PF01381">
    <property type="entry name" value="HTH_3"/>
    <property type="match status" value="1"/>
</dbReference>
<dbReference type="SUPFAM" id="SSF47413">
    <property type="entry name" value="lambda repressor-like DNA-binding domains"/>
    <property type="match status" value="1"/>
</dbReference>
<proteinExistence type="predicted"/>
<dbReference type="EMBL" id="MHQY01000031">
    <property type="protein sequence ID" value="OHA13266.1"/>
    <property type="molecule type" value="Genomic_DNA"/>
</dbReference>
<evidence type="ECO:0000259" key="1">
    <source>
        <dbReference type="PROSITE" id="PS50943"/>
    </source>
</evidence>
<accession>A0A1G2LNS5</accession>
<gene>
    <name evidence="2" type="ORF">A3G49_01280</name>
</gene>
<reference evidence="2 3" key="1">
    <citation type="journal article" date="2016" name="Nat. Commun.">
        <title>Thousands of microbial genomes shed light on interconnected biogeochemical processes in an aquifer system.</title>
        <authorList>
            <person name="Anantharaman K."/>
            <person name="Brown C.T."/>
            <person name="Hug L.A."/>
            <person name="Sharon I."/>
            <person name="Castelle C.J."/>
            <person name="Probst A.J."/>
            <person name="Thomas B.C."/>
            <person name="Singh A."/>
            <person name="Wilkins M.J."/>
            <person name="Karaoz U."/>
            <person name="Brodie E.L."/>
            <person name="Williams K.H."/>
            <person name="Hubbard S.S."/>
            <person name="Banfield J.F."/>
        </authorList>
    </citation>
    <scope>NUCLEOTIDE SEQUENCE [LARGE SCALE GENOMIC DNA]</scope>
</reference>
<name>A0A1G2LNS5_9BACT</name>
<evidence type="ECO:0000313" key="3">
    <source>
        <dbReference type="Proteomes" id="UP000177171"/>
    </source>
</evidence>
<evidence type="ECO:0000313" key="2">
    <source>
        <dbReference type="EMBL" id="OHA13266.1"/>
    </source>
</evidence>
<dbReference type="InterPro" id="IPR010982">
    <property type="entry name" value="Lambda_DNA-bd_dom_sf"/>
</dbReference>
<comment type="caution">
    <text evidence="2">The sequence shown here is derived from an EMBL/GenBank/DDBJ whole genome shotgun (WGS) entry which is preliminary data.</text>
</comment>
<dbReference type="Gene3D" id="1.10.260.40">
    <property type="entry name" value="lambda repressor-like DNA-binding domains"/>
    <property type="match status" value="1"/>
</dbReference>